<protein>
    <recommendedName>
        <fullName evidence="2">Alpha/beta hydrolase domain-containing protein</fullName>
    </recommendedName>
</protein>
<evidence type="ECO:0000259" key="2">
    <source>
        <dbReference type="Pfam" id="PF20091"/>
    </source>
</evidence>
<dbReference type="AlphaFoldDB" id="A0A6M8HRT1"/>
<evidence type="ECO:0000256" key="1">
    <source>
        <dbReference type="SAM" id="SignalP"/>
    </source>
</evidence>
<sequence length="514" mass="54808">MLDHSSIFRHIGITAFAVVVSAASALAAGPREVPAVTGPIPGTSAANHAFDAAAYQVVPIDLAARGYREDEYFLSGKARVYQYNAVIDPNDTAVNVLRRGAYTNRILVRRPTDPRRFSGNVVIELLNATNDYDLPVLWSYDHDYFLKRGDIWIGITSKPVTIAGLKTFNPVRYAALSWANPNPAETDTSCPVLSTIVGGASHATEDGLLWDVLSQTSSLVRSRTARNPLHGYDVRAVYAAGYSQSAIDLVGYINAIAANIPGPPIFDGYLVGSGFGIQPPLNQCSTAPVAGDPRNVLRSHDAAIVATQSQTDYRSGRQAYRSDSDAANDRYRYYEAAGPAHVVVEQTTSAANATDTHAAGGTTLIEDYATCLSGATLSTFPGRYLLDASFSQLEGWVRYGRVPPRAPLIQTTGSGTKLATALDVNGNGLGGVRAPELDVPVATYTESTGAASLNCSLSGQVIDFTAAHQQSLYPTRLDYLARFAGDTLAIARSGFLTPDDAAEAISTAFHRRVP</sequence>
<feature type="chain" id="PRO_5026717428" description="Alpha/beta hydrolase domain-containing protein" evidence="1">
    <location>
        <begin position="28"/>
        <end position="514"/>
    </location>
</feature>
<dbReference type="InterPro" id="IPR045394">
    <property type="entry name" value="Abhydrolase_dom"/>
</dbReference>
<keyword evidence="4" id="KW-1185">Reference proteome</keyword>
<organism evidence="3 4">
    <name type="scientific">Lichenicola cladoniae</name>
    <dbReference type="NCBI Taxonomy" id="1484109"/>
    <lineage>
        <taxon>Bacteria</taxon>
        <taxon>Pseudomonadati</taxon>
        <taxon>Pseudomonadota</taxon>
        <taxon>Alphaproteobacteria</taxon>
        <taxon>Acetobacterales</taxon>
        <taxon>Acetobacteraceae</taxon>
        <taxon>Lichenicola</taxon>
    </lineage>
</organism>
<gene>
    <name evidence="3" type="ORF">HN018_15040</name>
</gene>
<dbReference type="RefSeq" id="WP_171833292.1">
    <property type="nucleotide sequence ID" value="NZ_CP053708.1"/>
</dbReference>
<dbReference type="KEGG" id="lck:HN018_15040"/>
<evidence type="ECO:0000313" key="3">
    <source>
        <dbReference type="EMBL" id="QKE91184.1"/>
    </source>
</evidence>
<reference evidence="3 4" key="1">
    <citation type="journal article" date="2014" name="World J. Microbiol. Biotechnol.">
        <title>Biodiversity and physiological characteristics of Antarctic and Arctic lichens-associated bacteria.</title>
        <authorList>
            <person name="Lee Y.M."/>
            <person name="Kim E.H."/>
            <person name="Lee H.K."/>
            <person name="Hong S.G."/>
        </authorList>
    </citation>
    <scope>NUCLEOTIDE SEQUENCE [LARGE SCALE GENOMIC DNA]</scope>
    <source>
        <strain evidence="3 4">PAMC 26569</strain>
    </source>
</reference>
<feature type="signal peptide" evidence="1">
    <location>
        <begin position="1"/>
        <end position="27"/>
    </location>
</feature>
<dbReference type="EMBL" id="CP053708">
    <property type="protein sequence ID" value="QKE91184.1"/>
    <property type="molecule type" value="Genomic_DNA"/>
</dbReference>
<proteinExistence type="predicted"/>
<accession>A0A6M8HRT1</accession>
<dbReference type="Pfam" id="PF20091">
    <property type="entry name" value="Abhydrolase_10"/>
    <property type="match status" value="1"/>
</dbReference>
<name>A0A6M8HRT1_9PROT</name>
<keyword evidence="1" id="KW-0732">Signal</keyword>
<evidence type="ECO:0000313" key="4">
    <source>
        <dbReference type="Proteomes" id="UP000500767"/>
    </source>
</evidence>
<dbReference type="Proteomes" id="UP000500767">
    <property type="component" value="Chromosome"/>
</dbReference>
<feature type="domain" description="Alpha/beta hydrolase" evidence="2">
    <location>
        <begin position="36"/>
        <end position="505"/>
    </location>
</feature>